<dbReference type="GO" id="GO:0004386">
    <property type="term" value="F:helicase activity"/>
    <property type="evidence" value="ECO:0007669"/>
    <property type="project" value="UniProtKB-KW"/>
</dbReference>
<dbReference type="EMBL" id="LVKB01000100">
    <property type="protein sequence ID" value="ORD96330.1"/>
    <property type="molecule type" value="Genomic_DNA"/>
</dbReference>
<evidence type="ECO:0000256" key="2">
    <source>
        <dbReference type="ARBA" id="ARBA00022801"/>
    </source>
</evidence>
<accession>A0A1X0Q971</accession>
<reference evidence="6 7" key="1">
    <citation type="journal article" date="2017" name="Environ. Microbiol.">
        <title>Decay of the glycolytic pathway and adaptation to intranuclear parasitism within Enterocytozoonidae microsporidia.</title>
        <authorList>
            <person name="Wiredu Boakye D."/>
            <person name="Jaroenlak P."/>
            <person name="Prachumwat A."/>
            <person name="Williams T.A."/>
            <person name="Bateman K.S."/>
            <person name="Itsathitphaisarn O."/>
            <person name="Sritunyalucksana K."/>
            <person name="Paszkiewicz K.H."/>
            <person name="Moore K.A."/>
            <person name="Stentiford G.D."/>
            <person name="Williams B.A."/>
        </authorList>
    </citation>
    <scope>NUCLEOTIDE SEQUENCE [LARGE SCALE GENOMIC DNA]</scope>
    <source>
        <strain evidence="6 7">GB1</strain>
    </source>
</reference>
<feature type="domain" description="DNA2/NAM7 helicase-like C-terminal" evidence="5">
    <location>
        <begin position="63"/>
        <end position="117"/>
    </location>
</feature>
<protein>
    <recommendedName>
        <fullName evidence="5">DNA2/NAM7 helicase-like C-terminal domain-containing protein</fullName>
    </recommendedName>
</protein>
<evidence type="ECO:0000256" key="3">
    <source>
        <dbReference type="ARBA" id="ARBA00022806"/>
    </source>
</evidence>
<evidence type="ECO:0000256" key="1">
    <source>
        <dbReference type="ARBA" id="ARBA00022741"/>
    </source>
</evidence>
<evidence type="ECO:0000313" key="7">
    <source>
        <dbReference type="Proteomes" id="UP000192356"/>
    </source>
</evidence>
<keyword evidence="7" id="KW-1185">Reference proteome</keyword>
<keyword evidence="4" id="KW-0067">ATP-binding</keyword>
<evidence type="ECO:0000256" key="4">
    <source>
        <dbReference type="ARBA" id="ARBA00022840"/>
    </source>
</evidence>
<dbReference type="InterPro" id="IPR027417">
    <property type="entry name" value="P-loop_NTPase"/>
</dbReference>
<dbReference type="GO" id="GO:0005524">
    <property type="term" value="F:ATP binding"/>
    <property type="evidence" value="ECO:0007669"/>
    <property type="project" value="UniProtKB-KW"/>
</dbReference>
<dbReference type="PANTHER" id="PTHR43788">
    <property type="entry name" value="DNA2/NAM7 HELICASE FAMILY MEMBER"/>
    <property type="match status" value="1"/>
</dbReference>
<dbReference type="Gene3D" id="3.40.50.300">
    <property type="entry name" value="P-loop containing nucleotide triphosphate hydrolases"/>
    <property type="match status" value="1"/>
</dbReference>
<dbReference type="Pfam" id="PF13087">
    <property type="entry name" value="AAA_12"/>
    <property type="match status" value="1"/>
</dbReference>
<dbReference type="GO" id="GO:0016787">
    <property type="term" value="F:hydrolase activity"/>
    <property type="evidence" value="ECO:0007669"/>
    <property type="project" value="UniProtKB-KW"/>
</dbReference>
<keyword evidence="3" id="KW-0347">Helicase</keyword>
<sequence>MKLSNYLFYDNMMLCGDFVNFKGSVKFIDSCDVELRSLIKNLKDNFVVLCYFNSVVQQIQPLTNNRVITIDKFQGSEFDNVIVIFDPVVGNNCQKCPKRLNVALTRARKTCILYGNYQKMINVDIFKQLLDLINK</sequence>
<gene>
    <name evidence="6" type="ORF">HERIO_1736</name>
</gene>
<dbReference type="VEuPathDB" id="MicrosporidiaDB:HERIO_1736"/>
<evidence type="ECO:0000313" key="6">
    <source>
        <dbReference type="EMBL" id="ORD96330.1"/>
    </source>
</evidence>
<comment type="caution">
    <text evidence="6">The sequence shown here is derived from an EMBL/GenBank/DDBJ whole genome shotgun (WGS) entry which is preliminary data.</text>
</comment>
<dbReference type="InterPro" id="IPR050534">
    <property type="entry name" value="Coronavir_polyprotein_1ab"/>
</dbReference>
<dbReference type="OrthoDB" id="6513042at2759"/>
<proteinExistence type="predicted"/>
<dbReference type="Proteomes" id="UP000192356">
    <property type="component" value="Unassembled WGS sequence"/>
</dbReference>
<dbReference type="InterPro" id="IPR041679">
    <property type="entry name" value="DNA2/NAM7-like_C"/>
</dbReference>
<dbReference type="AlphaFoldDB" id="A0A1X0Q971"/>
<name>A0A1X0Q971_9MICR</name>
<keyword evidence="1" id="KW-0547">Nucleotide-binding</keyword>
<keyword evidence="2" id="KW-0378">Hydrolase</keyword>
<organism evidence="6 7">
    <name type="scientific">Hepatospora eriocheir</name>
    <dbReference type="NCBI Taxonomy" id="1081669"/>
    <lineage>
        <taxon>Eukaryota</taxon>
        <taxon>Fungi</taxon>
        <taxon>Fungi incertae sedis</taxon>
        <taxon>Microsporidia</taxon>
        <taxon>Hepatosporidae</taxon>
        <taxon>Hepatospora</taxon>
    </lineage>
</organism>
<evidence type="ECO:0000259" key="5">
    <source>
        <dbReference type="Pfam" id="PF13087"/>
    </source>
</evidence>
<dbReference type="SUPFAM" id="SSF52540">
    <property type="entry name" value="P-loop containing nucleoside triphosphate hydrolases"/>
    <property type="match status" value="1"/>
</dbReference>